<sequence length="318" mass="33887">MSDDSNDIFSGQMRLMVGMGFTDPEVNRRALKQAGGKLSTAVDLIVEGKVNADDEDDDIPLAAALNLSPTVKRTRTPEPAIKYRFPPLSVEAQKKIVQLHQMGFKDEGKARHALSKSKWDLEDATILLLEKGDELESGFSATEVIRQSRPTEDLAGMGGSSTSVGGFGGSPYGAAQTGLGADPFGSVPFGGGSGYPQPAANLFQPQPSYQQPSYQQPSYQQPSYQQPSYTTFQPAAPLFNPTPTANSFAVSQPAPRTQPDPFDPFGDEFAISQSAPGGAVGNPFTSPASSGFPSTAAANQLDPSFLRQQLRPTGYQFK</sequence>
<comment type="caution">
    <text evidence="3">The sequence shown here is derived from an EMBL/GenBank/DDBJ whole genome shotgun (WGS) entry which is preliminary data.</text>
</comment>
<dbReference type="EMBL" id="JADGJD010000005">
    <property type="protein sequence ID" value="KAJ3057346.1"/>
    <property type="molecule type" value="Genomic_DNA"/>
</dbReference>
<evidence type="ECO:0000256" key="1">
    <source>
        <dbReference type="SAM" id="MobiDB-lite"/>
    </source>
</evidence>
<feature type="region of interest" description="Disordered" evidence="1">
    <location>
        <begin position="267"/>
        <end position="318"/>
    </location>
</feature>
<dbReference type="PROSITE" id="PS50030">
    <property type="entry name" value="UBA"/>
    <property type="match status" value="2"/>
</dbReference>
<feature type="domain" description="UBA" evidence="2">
    <location>
        <begin position="89"/>
        <end position="131"/>
    </location>
</feature>
<dbReference type="InterPro" id="IPR009060">
    <property type="entry name" value="UBA-like_sf"/>
</dbReference>
<dbReference type="AlphaFoldDB" id="A0AAD5X8Y0"/>
<gene>
    <name evidence="3" type="ORF">HK097_008440</name>
</gene>
<organism evidence="3 4">
    <name type="scientific">Rhizophlyctis rosea</name>
    <dbReference type="NCBI Taxonomy" id="64517"/>
    <lineage>
        <taxon>Eukaryota</taxon>
        <taxon>Fungi</taxon>
        <taxon>Fungi incertae sedis</taxon>
        <taxon>Chytridiomycota</taxon>
        <taxon>Chytridiomycota incertae sedis</taxon>
        <taxon>Chytridiomycetes</taxon>
        <taxon>Rhizophlyctidales</taxon>
        <taxon>Rhizophlyctidaceae</taxon>
        <taxon>Rhizophlyctis</taxon>
    </lineage>
</organism>
<evidence type="ECO:0000313" key="4">
    <source>
        <dbReference type="Proteomes" id="UP001212841"/>
    </source>
</evidence>
<feature type="domain" description="UBA" evidence="2">
    <location>
        <begin position="2"/>
        <end position="48"/>
    </location>
</feature>
<protein>
    <recommendedName>
        <fullName evidence="2">UBA domain-containing protein</fullName>
    </recommendedName>
</protein>
<feature type="compositionally biased region" description="Low complexity" evidence="1">
    <location>
        <begin position="204"/>
        <end position="228"/>
    </location>
</feature>
<feature type="region of interest" description="Disordered" evidence="1">
    <location>
        <begin position="189"/>
        <end position="228"/>
    </location>
</feature>
<reference evidence="3" key="1">
    <citation type="submission" date="2020-05" db="EMBL/GenBank/DDBJ databases">
        <title>Phylogenomic resolution of chytrid fungi.</title>
        <authorList>
            <person name="Stajich J.E."/>
            <person name="Amses K."/>
            <person name="Simmons R."/>
            <person name="Seto K."/>
            <person name="Myers J."/>
            <person name="Bonds A."/>
            <person name="Quandt C.A."/>
            <person name="Barry K."/>
            <person name="Liu P."/>
            <person name="Grigoriev I."/>
            <person name="Longcore J.E."/>
            <person name="James T.Y."/>
        </authorList>
    </citation>
    <scope>NUCLEOTIDE SEQUENCE</scope>
    <source>
        <strain evidence="3">JEL0318</strain>
    </source>
</reference>
<name>A0AAD5X8Y0_9FUNG</name>
<dbReference type="SUPFAM" id="SSF46934">
    <property type="entry name" value="UBA-like"/>
    <property type="match status" value="2"/>
</dbReference>
<dbReference type="Proteomes" id="UP001212841">
    <property type="component" value="Unassembled WGS sequence"/>
</dbReference>
<proteinExistence type="predicted"/>
<keyword evidence="4" id="KW-1185">Reference proteome</keyword>
<feature type="compositionally biased region" description="Polar residues" evidence="1">
    <location>
        <begin position="283"/>
        <end position="311"/>
    </location>
</feature>
<dbReference type="Gene3D" id="1.10.8.10">
    <property type="entry name" value="DNA helicase RuvA subunit, C-terminal domain"/>
    <property type="match status" value="2"/>
</dbReference>
<dbReference type="InterPro" id="IPR015940">
    <property type="entry name" value="UBA"/>
</dbReference>
<accession>A0AAD5X8Y0</accession>
<evidence type="ECO:0000259" key="2">
    <source>
        <dbReference type="PROSITE" id="PS50030"/>
    </source>
</evidence>
<dbReference type="SMART" id="SM00165">
    <property type="entry name" value="UBA"/>
    <property type="match status" value="2"/>
</dbReference>
<evidence type="ECO:0000313" key="3">
    <source>
        <dbReference type="EMBL" id="KAJ3057346.1"/>
    </source>
</evidence>